<feature type="transmembrane region" description="Helical" evidence="6">
    <location>
        <begin position="21"/>
        <end position="43"/>
    </location>
</feature>
<proteinExistence type="predicted"/>
<feature type="transmembrane region" description="Helical" evidence="6">
    <location>
        <begin position="175"/>
        <end position="193"/>
    </location>
</feature>
<evidence type="ECO:0000256" key="2">
    <source>
        <dbReference type="ARBA" id="ARBA00022692"/>
    </source>
</evidence>
<dbReference type="InterPro" id="IPR027469">
    <property type="entry name" value="Cation_efflux_TMD_sf"/>
</dbReference>
<dbReference type="Proteomes" id="UP000439780">
    <property type="component" value="Unassembled WGS sequence"/>
</dbReference>
<evidence type="ECO:0000313" key="8">
    <source>
        <dbReference type="EMBL" id="MXP29851.1"/>
    </source>
</evidence>
<name>A0A845ALT7_9SPHN</name>
<evidence type="ECO:0000256" key="3">
    <source>
        <dbReference type="ARBA" id="ARBA00022906"/>
    </source>
</evidence>
<dbReference type="Gene3D" id="1.20.1510.10">
    <property type="entry name" value="Cation efflux protein transmembrane domain"/>
    <property type="match status" value="1"/>
</dbReference>
<reference evidence="8 9" key="1">
    <citation type="submission" date="2019-12" db="EMBL/GenBank/DDBJ databases">
        <title>Genomic-based taxomic classification of the family Erythrobacteraceae.</title>
        <authorList>
            <person name="Xu L."/>
        </authorList>
    </citation>
    <scope>NUCLEOTIDE SEQUENCE [LARGE SCALE GENOMIC DNA]</scope>
    <source>
        <strain evidence="8 9">KEMB 9005-328</strain>
    </source>
</reference>
<evidence type="ECO:0000259" key="7">
    <source>
        <dbReference type="Pfam" id="PF01545"/>
    </source>
</evidence>
<dbReference type="RefSeq" id="WP_160754152.1">
    <property type="nucleotide sequence ID" value="NZ_WTYA01000012.1"/>
</dbReference>
<evidence type="ECO:0000256" key="1">
    <source>
        <dbReference type="ARBA" id="ARBA00004141"/>
    </source>
</evidence>
<dbReference type="PANTHER" id="PTHR11562:SF17">
    <property type="entry name" value="RE54080P-RELATED"/>
    <property type="match status" value="1"/>
</dbReference>
<gene>
    <name evidence="8" type="ORF">GRI58_13635</name>
</gene>
<organism evidence="8 9">
    <name type="scientific">Qipengyuania algicida</name>
    <dbReference type="NCBI Taxonomy" id="1836209"/>
    <lineage>
        <taxon>Bacteria</taxon>
        <taxon>Pseudomonadati</taxon>
        <taxon>Pseudomonadota</taxon>
        <taxon>Alphaproteobacteria</taxon>
        <taxon>Sphingomonadales</taxon>
        <taxon>Erythrobacteraceae</taxon>
        <taxon>Qipengyuania</taxon>
    </lineage>
</organism>
<comment type="subcellular location">
    <subcellularLocation>
        <location evidence="1">Membrane</location>
        <topology evidence="1">Multi-pass membrane protein</topology>
    </subcellularLocation>
</comment>
<dbReference type="GO" id="GO:0005886">
    <property type="term" value="C:plasma membrane"/>
    <property type="evidence" value="ECO:0007669"/>
    <property type="project" value="TreeGrafter"/>
</dbReference>
<accession>A0A845ALT7</accession>
<sequence>MAGCDCAPSDEPADDPQWRRALWIALAINLAMFAGEIGAGLISGSQALRADALDFLGDAANYAISLGVAGSVLAWRAKAALAKGATLALLGLFVLVSTGIALMNGTVPRAELMGVVGVIALIANGAVAIMLFRFRSGDANRRSVWICSRNDAIGNVAVVAAAAGVFGTGTAWPDLIVAAIMAALGLSGGWQIMRHAQRDLAEASRSSGTLVEVHSKNASQ</sequence>
<evidence type="ECO:0000256" key="6">
    <source>
        <dbReference type="SAM" id="Phobius"/>
    </source>
</evidence>
<dbReference type="Pfam" id="PF01545">
    <property type="entry name" value="Cation_efflux"/>
    <property type="match status" value="1"/>
</dbReference>
<dbReference type="EMBL" id="WTYA01000012">
    <property type="protein sequence ID" value="MXP29851.1"/>
    <property type="molecule type" value="Genomic_DNA"/>
</dbReference>
<evidence type="ECO:0000313" key="9">
    <source>
        <dbReference type="Proteomes" id="UP000439780"/>
    </source>
</evidence>
<keyword evidence="3" id="KW-0862">Zinc</keyword>
<dbReference type="SUPFAM" id="SSF161111">
    <property type="entry name" value="Cation efflux protein transmembrane domain-like"/>
    <property type="match status" value="1"/>
</dbReference>
<keyword evidence="3" id="KW-0406">Ion transport</keyword>
<feature type="transmembrane region" description="Helical" evidence="6">
    <location>
        <begin position="55"/>
        <end position="75"/>
    </location>
</feature>
<evidence type="ECO:0000256" key="5">
    <source>
        <dbReference type="ARBA" id="ARBA00023136"/>
    </source>
</evidence>
<keyword evidence="2 6" id="KW-0812">Transmembrane</keyword>
<feature type="transmembrane region" description="Helical" evidence="6">
    <location>
        <begin position="87"/>
        <end position="106"/>
    </location>
</feature>
<dbReference type="OrthoDB" id="9799649at2"/>
<dbReference type="PANTHER" id="PTHR11562">
    <property type="entry name" value="CATION EFFLUX PROTEIN/ ZINC TRANSPORTER"/>
    <property type="match status" value="1"/>
</dbReference>
<keyword evidence="3" id="KW-0864">Zinc transport</keyword>
<evidence type="ECO:0000256" key="4">
    <source>
        <dbReference type="ARBA" id="ARBA00022989"/>
    </source>
</evidence>
<feature type="domain" description="Cation efflux protein transmembrane" evidence="7">
    <location>
        <begin position="22"/>
        <end position="200"/>
    </location>
</feature>
<feature type="transmembrane region" description="Helical" evidence="6">
    <location>
        <begin position="112"/>
        <end position="132"/>
    </location>
</feature>
<feature type="transmembrane region" description="Helical" evidence="6">
    <location>
        <begin position="152"/>
        <end position="169"/>
    </location>
</feature>
<comment type="caution">
    <text evidence="8">The sequence shown here is derived from an EMBL/GenBank/DDBJ whole genome shotgun (WGS) entry which is preliminary data.</text>
</comment>
<keyword evidence="4 6" id="KW-1133">Transmembrane helix</keyword>
<dbReference type="AlphaFoldDB" id="A0A845ALT7"/>
<protein>
    <submittedName>
        <fullName evidence="8">Cation transporter</fullName>
    </submittedName>
</protein>
<keyword evidence="5 6" id="KW-0472">Membrane</keyword>
<dbReference type="InterPro" id="IPR050681">
    <property type="entry name" value="CDF/SLC30A"/>
</dbReference>
<dbReference type="InterPro" id="IPR058533">
    <property type="entry name" value="Cation_efflux_TM"/>
</dbReference>
<dbReference type="GO" id="GO:0005385">
    <property type="term" value="F:zinc ion transmembrane transporter activity"/>
    <property type="evidence" value="ECO:0007669"/>
    <property type="project" value="TreeGrafter"/>
</dbReference>
<keyword evidence="3" id="KW-0813">Transport</keyword>
<keyword evidence="9" id="KW-1185">Reference proteome</keyword>